<keyword evidence="5 10" id="KW-0479">Metal-binding</keyword>
<feature type="binding site" evidence="11">
    <location>
        <position position="145"/>
    </location>
    <ligand>
        <name>Mg(2+)</name>
        <dbReference type="ChEBI" id="CHEBI:18420"/>
    </ligand>
</feature>
<dbReference type="PANTHER" id="PTHR30040">
    <property type="entry name" value="THIAMINE BIOSYNTHESIS LIPOPROTEIN APBE"/>
    <property type="match status" value="1"/>
</dbReference>
<dbReference type="GO" id="GO:0046872">
    <property type="term" value="F:metal ion binding"/>
    <property type="evidence" value="ECO:0007669"/>
    <property type="project" value="UniProtKB-UniRule"/>
</dbReference>
<evidence type="ECO:0000313" key="13">
    <source>
        <dbReference type="Proteomes" id="UP000225889"/>
    </source>
</evidence>
<dbReference type="AlphaFoldDB" id="A0A2G3DXQ6"/>
<reference evidence="12 13" key="1">
    <citation type="submission" date="2017-10" db="EMBL/GenBank/DDBJ databases">
        <title>Resolving the taxonomy of Roseburia spp., Eubacterium rectale and Agathobacter spp. through phylogenomic analysis.</title>
        <authorList>
            <person name="Sheridan P.O."/>
            <person name="Walker A.W."/>
            <person name="Duncan S.H."/>
            <person name="Scott K.P."/>
            <person name="Toole P.W.O."/>
            <person name="Luis P."/>
            <person name="Flint H.J."/>
        </authorList>
    </citation>
    <scope>NUCLEOTIDE SEQUENCE [LARGE SCALE GENOMIC DNA]</scope>
    <source>
        <strain evidence="12 13">JK626</strain>
    </source>
</reference>
<dbReference type="GO" id="GO:0016740">
    <property type="term" value="F:transferase activity"/>
    <property type="evidence" value="ECO:0007669"/>
    <property type="project" value="UniProtKB-UniRule"/>
</dbReference>
<keyword evidence="4 10" id="KW-0808">Transferase</keyword>
<evidence type="ECO:0000256" key="11">
    <source>
        <dbReference type="PIRSR" id="PIRSR006268-2"/>
    </source>
</evidence>
<evidence type="ECO:0000256" key="8">
    <source>
        <dbReference type="ARBA" id="ARBA00031306"/>
    </source>
</evidence>
<name>A0A2G3DXQ6_9FIRM</name>
<comment type="caution">
    <text evidence="12">The sequence shown here is derived from an EMBL/GenBank/DDBJ whole genome shotgun (WGS) entry which is preliminary data.</text>
</comment>
<evidence type="ECO:0000256" key="3">
    <source>
        <dbReference type="ARBA" id="ARBA00022630"/>
    </source>
</evidence>
<comment type="similarity">
    <text evidence="10">Belongs to the ApbE family.</text>
</comment>
<evidence type="ECO:0000256" key="7">
    <source>
        <dbReference type="ARBA" id="ARBA00022842"/>
    </source>
</evidence>
<evidence type="ECO:0000256" key="6">
    <source>
        <dbReference type="ARBA" id="ARBA00022827"/>
    </source>
</evidence>
<keyword evidence="3 10" id="KW-0285">Flavoprotein</keyword>
<dbReference type="EC" id="2.7.1.180" evidence="1 10"/>
<dbReference type="EMBL" id="PDYF01000008">
    <property type="protein sequence ID" value="PHU35827.1"/>
    <property type="molecule type" value="Genomic_DNA"/>
</dbReference>
<dbReference type="InterPro" id="IPR003374">
    <property type="entry name" value="ApbE-like_sf"/>
</dbReference>
<reference evidence="12 13" key="2">
    <citation type="submission" date="2017-10" db="EMBL/GenBank/DDBJ databases">
        <authorList>
            <person name="Banno H."/>
            <person name="Chua N.-H."/>
        </authorList>
    </citation>
    <scope>NUCLEOTIDE SEQUENCE [LARGE SCALE GENOMIC DNA]</scope>
    <source>
        <strain evidence="12 13">JK626</strain>
    </source>
</reference>
<keyword evidence="7 10" id="KW-0460">Magnesium</keyword>
<organism evidence="12 13">
    <name type="scientific">Pseudobutyrivibrio ruminis</name>
    <dbReference type="NCBI Taxonomy" id="46206"/>
    <lineage>
        <taxon>Bacteria</taxon>
        <taxon>Bacillati</taxon>
        <taxon>Bacillota</taxon>
        <taxon>Clostridia</taxon>
        <taxon>Lachnospirales</taxon>
        <taxon>Lachnospiraceae</taxon>
        <taxon>Pseudobutyrivibrio</taxon>
    </lineage>
</organism>
<dbReference type="SUPFAM" id="SSF143631">
    <property type="entry name" value="ApbE-like"/>
    <property type="match status" value="1"/>
</dbReference>
<dbReference type="Pfam" id="PF02424">
    <property type="entry name" value="ApbE"/>
    <property type="match status" value="1"/>
</dbReference>
<comment type="catalytic activity">
    <reaction evidence="9 10">
        <text>L-threonyl-[protein] + FAD = FMN-L-threonyl-[protein] + AMP + H(+)</text>
        <dbReference type="Rhea" id="RHEA:36847"/>
        <dbReference type="Rhea" id="RHEA-COMP:11060"/>
        <dbReference type="Rhea" id="RHEA-COMP:11061"/>
        <dbReference type="ChEBI" id="CHEBI:15378"/>
        <dbReference type="ChEBI" id="CHEBI:30013"/>
        <dbReference type="ChEBI" id="CHEBI:57692"/>
        <dbReference type="ChEBI" id="CHEBI:74257"/>
        <dbReference type="ChEBI" id="CHEBI:456215"/>
        <dbReference type="EC" id="2.7.1.180"/>
    </reaction>
</comment>
<comment type="cofactor">
    <cofactor evidence="11">
        <name>Mg(2+)</name>
        <dbReference type="ChEBI" id="CHEBI:18420"/>
    </cofactor>
    <cofactor evidence="11">
        <name>Mn(2+)</name>
        <dbReference type="ChEBI" id="CHEBI:29035"/>
    </cofactor>
    <text evidence="11">Magnesium. Can also use manganese.</text>
</comment>
<keyword evidence="6 10" id="KW-0274">FAD</keyword>
<dbReference type="PANTHER" id="PTHR30040:SF2">
    <property type="entry name" value="FAD:PROTEIN FMN TRANSFERASE"/>
    <property type="match status" value="1"/>
</dbReference>
<accession>A0A2G3DXQ6</accession>
<feature type="binding site" evidence="11">
    <location>
        <position position="256"/>
    </location>
    <ligand>
        <name>Mg(2+)</name>
        <dbReference type="ChEBI" id="CHEBI:18420"/>
    </ligand>
</feature>
<sequence length="299" mass="34361">MEAHQYFCSMNSVMYVCVDCDKSSQAKDLIFQIIKTIGRFERKWNCFDKKSTISKLNRRKERWSFVEKPTLEVLKKSYEYSNESGGNYSLFSGVYAYLWKEAIINESIPPSEGIKRLMEKQKKADLSFKWRFVKPNDSNLIDLGGCAKGFIAQYIKNKYENLSYVRSIYLNLGGNILVYSKNDSTKDIKIINPVTSQDIWLKNQKNTSVVTSGDYIQNFKRYGKLYHHIIDMNTGYPAESPFCSVTVIGDDGFLCDCRATDFYVRGDEAIEECNKNNIAAIFIYKNGEVIASRTAEAII</sequence>
<proteinExistence type="inferred from homology"/>
<evidence type="ECO:0000256" key="4">
    <source>
        <dbReference type="ARBA" id="ARBA00022679"/>
    </source>
</evidence>
<evidence type="ECO:0000256" key="2">
    <source>
        <dbReference type="ARBA" id="ARBA00016337"/>
    </source>
</evidence>
<evidence type="ECO:0000256" key="1">
    <source>
        <dbReference type="ARBA" id="ARBA00011955"/>
    </source>
</evidence>
<evidence type="ECO:0000256" key="9">
    <source>
        <dbReference type="ARBA" id="ARBA00048540"/>
    </source>
</evidence>
<protein>
    <recommendedName>
        <fullName evidence="2 10">FAD:protein FMN transferase</fullName>
        <ecNumber evidence="1 10">2.7.1.180</ecNumber>
    </recommendedName>
    <alternativeName>
        <fullName evidence="8 10">Flavin transferase</fullName>
    </alternativeName>
</protein>
<gene>
    <name evidence="12" type="ORF">CSX01_04250</name>
</gene>
<evidence type="ECO:0000313" key="12">
    <source>
        <dbReference type="EMBL" id="PHU35827.1"/>
    </source>
</evidence>
<feature type="binding site" evidence="11">
    <location>
        <position position="260"/>
    </location>
    <ligand>
        <name>Mg(2+)</name>
        <dbReference type="ChEBI" id="CHEBI:18420"/>
    </ligand>
</feature>
<evidence type="ECO:0000256" key="5">
    <source>
        <dbReference type="ARBA" id="ARBA00022723"/>
    </source>
</evidence>
<dbReference type="PIRSF" id="PIRSF006268">
    <property type="entry name" value="ApbE"/>
    <property type="match status" value="1"/>
</dbReference>
<dbReference type="InterPro" id="IPR024932">
    <property type="entry name" value="ApbE"/>
</dbReference>
<evidence type="ECO:0000256" key="10">
    <source>
        <dbReference type="PIRNR" id="PIRNR006268"/>
    </source>
</evidence>
<dbReference type="Gene3D" id="3.10.520.10">
    <property type="entry name" value="ApbE-like domains"/>
    <property type="match status" value="1"/>
</dbReference>
<dbReference type="Proteomes" id="UP000225889">
    <property type="component" value="Unassembled WGS sequence"/>
</dbReference>